<evidence type="ECO:0000313" key="2">
    <source>
        <dbReference type="EMBL" id="PFH35573.1"/>
    </source>
</evidence>
<organism evidence="2 3">
    <name type="scientific">Besnoitia besnoiti</name>
    <name type="common">Apicomplexan protozoan</name>
    <dbReference type="NCBI Taxonomy" id="94643"/>
    <lineage>
        <taxon>Eukaryota</taxon>
        <taxon>Sar</taxon>
        <taxon>Alveolata</taxon>
        <taxon>Apicomplexa</taxon>
        <taxon>Conoidasida</taxon>
        <taxon>Coccidia</taxon>
        <taxon>Eucoccidiorida</taxon>
        <taxon>Eimeriorina</taxon>
        <taxon>Sarcocystidae</taxon>
        <taxon>Besnoitia</taxon>
    </lineage>
</organism>
<feature type="region of interest" description="Disordered" evidence="1">
    <location>
        <begin position="1225"/>
        <end position="1245"/>
    </location>
</feature>
<comment type="caution">
    <text evidence="2">The sequence shown here is derived from an EMBL/GenBank/DDBJ whole genome shotgun (WGS) entry which is preliminary data.</text>
</comment>
<dbReference type="OrthoDB" id="332278at2759"/>
<evidence type="ECO:0000256" key="1">
    <source>
        <dbReference type="SAM" id="MobiDB-lite"/>
    </source>
</evidence>
<evidence type="ECO:0000313" key="3">
    <source>
        <dbReference type="Proteomes" id="UP000224006"/>
    </source>
</evidence>
<feature type="compositionally biased region" description="Low complexity" evidence="1">
    <location>
        <begin position="62"/>
        <end position="78"/>
    </location>
</feature>
<feature type="region of interest" description="Disordered" evidence="1">
    <location>
        <begin position="506"/>
        <end position="527"/>
    </location>
</feature>
<proteinExistence type="predicted"/>
<feature type="compositionally biased region" description="Basic and acidic residues" evidence="1">
    <location>
        <begin position="1079"/>
        <end position="1092"/>
    </location>
</feature>
<accession>A0A2A9MIV4</accession>
<dbReference type="AlphaFoldDB" id="A0A2A9MIV4"/>
<evidence type="ECO:0008006" key="4">
    <source>
        <dbReference type="Google" id="ProtNLM"/>
    </source>
</evidence>
<reference evidence="2 3" key="1">
    <citation type="submission" date="2017-09" db="EMBL/GenBank/DDBJ databases">
        <title>Genome sequencing of Besnoitia besnoiti strain Bb-Ger1.</title>
        <authorList>
            <person name="Schares G."/>
            <person name="Venepally P."/>
            <person name="Lorenzi H.A."/>
        </authorList>
    </citation>
    <scope>NUCLEOTIDE SEQUENCE [LARGE SCALE GENOMIC DNA]</scope>
    <source>
        <strain evidence="2 3">Bb-Ger1</strain>
    </source>
</reference>
<dbReference type="VEuPathDB" id="ToxoDB:BESB_052240"/>
<protein>
    <recommendedName>
        <fullName evidence="4">HEAT repeat-containing protein</fullName>
    </recommendedName>
</protein>
<sequence length="1277" mass="133369">MAASLCAGVPQALPPELEHLLSPTPSPEASDAAVNAVTDWLALPARGAATGGSAALVASERAPAQDSHSAAPSSSSAPASPPSEEGARTEADGGVGGSVTETRAAAPPSLLATRVQLLYRFLLQHLDASPALASAACDFLPPLLEASSFLLSEAQREFLAAQRAGAETGAASGCVETVPSHWPQPHPPRPSTQNPQNPYLLLLSCATKPSVADSLRRAMTSAPHCFYPPPPSPLVFGVTVPLPLSPSSALLPSPCPAPSSASHASSVDSSSVDSASLDSSSSSSEASCLSLPVVALVTALSRAAKPRELFIGLSACLASSSLVLPSLRLLLLPVLAACCGEIQRKRAHFVVQASTLVLHATLKTRSRAFHVGLHQRLRGGPAADPARSLWGDDAEASCSMWERTFRPLYPPQARRFVFPEAADDDSTAAKGTAYPARLCGHADAASAALEPEVEPDGDSAGRGDMPAAVLFPAAAPPALWTLCALTGFLRCMCVALAAADIREGRVDAEGASTPAEEPDERRGDDPRAVGPLTVLATCLRILELFVPMTPDAQLAPRETSCDLHAALPRGAPAPCGDEAHWSAVVGGSLDALRDACARTLHSSASPRSSLAGTRPSASSSCPSLPQSLPGLLSCLGSLVWAAAFLHERHRGGLLPSLTGLLNTTALPSPNQGDLEISPFSLAFLTYLLLALPLCGVAALPSPLSALARAAMAFRASFLLLSYANPHAAAALHRVPSCSKKERGAEGAACGKGDTPSREATAQHAAAAAAVHAAGLPERHTWLVERKAEQLCLLATDFLCFARRERPQVFAALGAAGFCPQPYWKLLLALLTSGGNAAATATVAADALRCTRNPKMLPPRRRDKTGKEGDEDGSSYLWFRALPGRAGGARDMEDVQVLFECFSQATAMYPLAVQEDLCLSLIHKAPQLPDAAVGAILILLKRRWTDAVLRVARCESDEAASAAEGDRPREAPSGDALRREDALQAAVAASAATETRLTASASLPRAAGFVSAAQVENAELLWRVIKTALLEEGEGTVLENSERLTTVLNWLKLCIYNPPSAGARETKRVVSARSEGGKTGMERPDATQRAEKGEEAEEVEGAADPGEVQGVAVSPSRSASLAGRAEGRQRGVFEQFGDWLLARGEGELTRALEQLAARLDMEHSILRRREDGAEADAAGHQAPLASLLSSVARECLHQAHMPDGVLAQAGGIGAGAAQLELLVPSSRGGRGAHAGTGALKPRKRTVEEEMKLALTQQALSDVRQALQTRRERRRRSAA</sequence>
<feature type="region of interest" description="Disordered" evidence="1">
    <location>
        <begin position="1065"/>
        <end position="1124"/>
    </location>
</feature>
<name>A0A2A9MIV4_BESBE</name>
<dbReference type="EMBL" id="NWUJ01000004">
    <property type="protein sequence ID" value="PFH35573.1"/>
    <property type="molecule type" value="Genomic_DNA"/>
</dbReference>
<dbReference type="Proteomes" id="UP000224006">
    <property type="component" value="Chromosome IV"/>
</dbReference>
<feature type="region of interest" description="Disordered" evidence="1">
    <location>
        <begin position="52"/>
        <end position="102"/>
    </location>
</feature>
<keyword evidence="3" id="KW-1185">Reference proteome</keyword>
<dbReference type="KEGG" id="bbes:BESB_052240"/>
<feature type="region of interest" description="Disordered" evidence="1">
    <location>
        <begin position="261"/>
        <end position="284"/>
    </location>
</feature>
<dbReference type="GeneID" id="40310153"/>
<dbReference type="RefSeq" id="XP_029219582.1">
    <property type="nucleotide sequence ID" value="XM_029363659.1"/>
</dbReference>
<gene>
    <name evidence="2" type="ORF">BESB_052240</name>
</gene>